<dbReference type="EMBL" id="JANPWB010000010">
    <property type="protein sequence ID" value="KAJ1141790.1"/>
    <property type="molecule type" value="Genomic_DNA"/>
</dbReference>
<accession>A0AAV7QRN3</accession>
<dbReference type="AlphaFoldDB" id="A0AAV7QRN3"/>
<comment type="caution">
    <text evidence="2">The sequence shown here is derived from an EMBL/GenBank/DDBJ whole genome shotgun (WGS) entry which is preliminary data.</text>
</comment>
<evidence type="ECO:0000313" key="2">
    <source>
        <dbReference type="EMBL" id="KAJ1141790.1"/>
    </source>
</evidence>
<feature type="compositionally biased region" description="Polar residues" evidence="1">
    <location>
        <begin position="36"/>
        <end position="51"/>
    </location>
</feature>
<feature type="region of interest" description="Disordered" evidence="1">
    <location>
        <begin position="36"/>
        <end position="70"/>
    </location>
</feature>
<keyword evidence="3" id="KW-1185">Reference proteome</keyword>
<dbReference type="Proteomes" id="UP001066276">
    <property type="component" value="Chromosome 6"/>
</dbReference>
<name>A0AAV7QRN3_PLEWA</name>
<protein>
    <submittedName>
        <fullName evidence="2">Uncharacterized protein</fullName>
    </submittedName>
</protein>
<proteinExistence type="predicted"/>
<organism evidence="2 3">
    <name type="scientific">Pleurodeles waltl</name>
    <name type="common">Iberian ribbed newt</name>
    <dbReference type="NCBI Taxonomy" id="8319"/>
    <lineage>
        <taxon>Eukaryota</taxon>
        <taxon>Metazoa</taxon>
        <taxon>Chordata</taxon>
        <taxon>Craniata</taxon>
        <taxon>Vertebrata</taxon>
        <taxon>Euteleostomi</taxon>
        <taxon>Amphibia</taxon>
        <taxon>Batrachia</taxon>
        <taxon>Caudata</taxon>
        <taxon>Salamandroidea</taxon>
        <taxon>Salamandridae</taxon>
        <taxon>Pleurodelinae</taxon>
        <taxon>Pleurodeles</taxon>
    </lineage>
</organism>
<gene>
    <name evidence="2" type="ORF">NDU88_008118</name>
</gene>
<evidence type="ECO:0000313" key="3">
    <source>
        <dbReference type="Proteomes" id="UP001066276"/>
    </source>
</evidence>
<reference evidence="2" key="1">
    <citation type="journal article" date="2022" name="bioRxiv">
        <title>Sequencing and chromosome-scale assembly of the giantPleurodeles waltlgenome.</title>
        <authorList>
            <person name="Brown T."/>
            <person name="Elewa A."/>
            <person name="Iarovenko S."/>
            <person name="Subramanian E."/>
            <person name="Araus A.J."/>
            <person name="Petzold A."/>
            <person name="Susuki M."/>
            <person name="Suzuki K.-i.T."/>
            <person name="Hayashi T."/>
            <person name="Toyoda A."/>
            <person name="Oliveira C."/>
            <person name="Osipova E."/>
            <person name="Leigh N.D."/>
            <person name="Simon A."/>
            <person name="Yun M.H."/>
        </authorList>
    </citation>
    <scope>NUCLEOTIDE SEQUENCE</scope>
    <source>
        <strain evidence="2">20211129_DDA</strain>
        <tissue evidence="2">Liver</tissue>
    </source>
</reference>
<evidence type="ECO:0000256" key="1">
    <source>
        <dbReference type="SAM" id="MobiDB-lite"/>
    </source>
</evidence>
<sequence>MNSTSARVAFFTNLIRTTGSGTSSNGWQNQTRTPISETMTAGRFPNTNPGVKSHRTAGSHSVVSVSGLPP</sequence>